<name>A0A0F9GWJ6_9ZZZZ</name>
<evidence type="ECO:0000313" key="2">
    <source>
        <dbReference type="EMBL" id="KKL95026.1"/>
    </source>
</evidence>
<protein>
    <recommendedName>
        <fullName evidence="1">Putative DnaT-like domain-containing protein</fullName>
    </recommendedName>
</protein>
<reference evidence="2" key="1">
    <citation type="journal article" date="2015" name="Nature">
        <title>Complex archaea that bridge the gap between prokaryotes and eukaryotes.</title>
        <authorList>
            <person name="Spang A."/>
            <person name="Saw J.H."/>
            <person name="Jorgensen S.L."/>
            <person name="Zaremba-Niedzwiedzka K."/>
            <person name="Martijn J."/>
            <person name="Lind A.E."/>
            <person name="van Eijk R."/>
            <person name="Schleper C."/>
            <person name="Guy L."/>
            <person name="Ettema T.J."/>
        </authorList>
    </citation>
    <scope>NUCLEOTIDE SEQUENCE</scope>
</reference>
<sequence>MTEYYGTHAGAETYFSERLDTRVWDETVYNDRISSLIMAARAIDKLNFAGDKAVALQQLQFPRGDDSDVPVEIKYAAYEIAIALLDGYSPDQEVETLGVLSEAYSGVRTTYDADHVNEHIRAGIPSIEAWEFLRPFLRDPTRVRLSRVS</sequence>
<organism evidence="2">
    <name type="scientific">marine sediment metagenome</name>
    <dbReference type="NCBI Taxonomy" id="412755"/>
    <lineage>
        <taxon>unclassified sequences</taxon>
        <taxon>metagenomes</taxon>
        <taxon>ecological metagenomes</taxon>
    </lineage>
</organism>
<dbReference type="AlphaFoldDB" id="A0A0F9GWJ6"/>
<dbReference type="InterPro" id="IPR046787">
    <property type="entry name" value="DnaT_2"/>
</dbReference>
<evidence type="ECO:0000259" key="1">
    <source>
        <dbReference type="Pfam" id="PF20557"/>
    </source>
</evidence>
<feature type="domain" description="Putative DnaT-like" evidence="1">
    <location>
        <begin position="5"/>
        <end position="137"/>
    </location>
</feature>
<accession>A0A0F9GWJ6</accession>
<gene>
    <name evidence="2" type="ORF">LCGC14_1858730</name>
</gene>
<dbReference type="EMBL" id="LAZR01018783">
    <property type="protein sequence ID" value="KKL95026.1"/>
    <property type="molecule type" value="Genomic_DNA"/>
</dbReference>
<proteinExistence type="predicted"/>
<comment type="caution">
    <text evidence="2">The sequence shown here is derived from an EMBL/GenBank/DDBJ whole genome shotgun (WGS) entry which is preliminary data.</text>
</comment>
<dbReference type="Pfam" id="PF20557">
    <property type="entry name" value="DnaT_2"/>
    <property type="match status" value="1"/>
</dbReference>